<dbReference type="InterPro" id="IPR015847">
    <property type="entry name" value="ExoRNase_PH_dom2"/>
</dbReference>
<dbReference type="Pfam" id="PF03725">
    <property type="entry name" value="RNase_PH_C"/>
    <property type="match status" value="1"/>
</dbReference>
<evidence type="ECO:0000256" key="5">
    <source>
        <dbReference type="ARBA" id="ARBA00022723"/>
    </source>
</evidence>
<dbReference type="PIRSF" id="PIRSF005499">
    <property type="entry name" value="PNPase"/>
    <property type="match status" value="1"/>
</dbReference>
<feature type="binding site" evidence="8">
    <location>
        <position position="497"/>
    </location>
    <ligand>
        <name>Mg(2+)</name>
        <dbReference type="ChEBI" id="CHEBI:18420"/>
    </ligand>
</feature>
<keyword evidence="5 8" id="KW-0479">Metal-binding</keyword>
<evidence type="ECO:0000313" key="12">
    <source>
        <dbReference type="Proteomes" id="UP000609172"/>
    </source>
</evidence>
<evidence type="ECO:0000256" key="8">
    <source>
        <dbReference type="HAMAP-Rule" id="MF_01595"/>
    </source>
</evidence>
<dbReference type="Gene3D" id="2.40.50.140">
    <property type="entry name" value="Nucleic acid-binding proteins"/>
    <property type="match status" value="1"/>
</dbReference>
<comment type="caution">
    <text evidence="11">The sequence shown here is derived from an EMBL/GenBank/DDBJ whole genome shotgun (WGS) entry which is preliminary data.</text>
</comment>
<dbReference type="InterPro" id="IPR020568">
    <property type="entry name" value="Ribosomal_Su5_D2-typ_SF"/>
</dbReference>
<dbReference type="FunFam" id="3.30.230.70:FF:000001">
    <property type="entry name" value="Polyribonucleotide nucleotidyltransferase"/>
    <property type="match status" value="1"/>
</dbReference>
<dbReference type="EC" id="2.7.7.8" evidence="8"/>
<dbReference type="Proteomes" id="UP000609172">
    <property type="component" value="Unassembled WGS sequence"/>
</dbReference>
<organism evidence="11 12">
    <name type="scientific">Flavobacterium agrisoli</name>
    <dbReference type="NCBI Taxonomy" id="2793066"/>
    <lineage>
        <taxon>Bacteria</taxon>
        <taxon>Pseudomonadati</taxon>
        <taxon>Bacteroidota</taxon>
        <taxon>Flavobacteriia</taxon>
        <taxon>Flavobacteriales</taxon>
        <taxon>Flavobacteriaceae</taxon>
        <taxon>Flavobacterium</taxon>
    </lineage>
</organism>
<feature type="binding site" evidence="8">
    <location>
        <position position="491"/>
    </location>
    <ligand>
        <name>Mg(2+)</name>
        <dbReference type="ChEBI" id="CHEBI:18420"/>
    </ligand>
</feature>
<dbReference type="Pfam" id="PF00575">
    <property type="entry name" value="S1"/>
    <property type="match status" value="1"/>
</dbReference>
<dbReference type="Gene3D" id="3.30.1370.10">
    <property type="entry name" value="K Homology domain, type 1"/>
    <property type="match status" value="1"/>
</dbReference>
<dbReference type="HAMAP" id="MF_01595">
    <property type="entry name" value="PNPase"/>
    <property type="match status" value="1"/>
</dbReference>
<keyword evidence="7 8" id="KW-0694">RNA-binding</keyword>
<dbReference type="InterPro" id="IPR027408">
    <property type="entry name" value="PNPase/RNase_PH_dom_sf"/>
</dbReference>
<evidence type="ECO:0000256" key="7">
    <source>
        <dbReference type="ARBA" id="ARBA00022884"/>
    </source>
</evidence>
<evidence type="ECO:0000256" key="3">
    <source>
        <dbReference type="ARBA" id="ARBA00022679"/>
    </source>
</evidence>
<dbReference type="GO" id="GO:0005829">
    <property type="term" value="C:cytosol"/>
    <property type="evidence" value="ECO:0007669"/>
    <property type="project" value="UniProtKB-ARBA"/>
</dbReference>
<proteinExistence type="inferred from homology"/>
<feature type="region of interest" description="Disordered" evidence="9">
    <location>
        <begin position="695"/>
        <end position="714"/>
    </location>
</feature>
<dbReference type="GO" id="GO:0006402">
    <property type="term" value="P:mRNA catabolic process"/>
    <property type="evidence" value="ECO:0007669"/>
    <property type="project" value="UniProtKB-UniRule"/>
</dbReference>
<dbReference type="PROSITE" id="PS50126">
    <property type="entry name" value="S1"/>
    <property type="match status" value="1"/>
</dbReference>
<dbReference type="NCBIfam" id="TIGR03591">
    <property type="entry name" value="polynuc_phos"/>
    <property type="match status" value="1"/>
</dbReference>
<dbReference type="GO" id="GO:0006396">
    <property type="term" value="P:RNA processing"/>
    <property type="evidence" value="ECO:0007669"/>
    <property type="project" value="InterPro"/>
</dbReference>
<evidence type="ECO:0000256" key="6">
    <source>
        <dbReference type="ARBA" id="ARBA00022842"/>
    </source>
</evidence>
<keyword evidence="4 8" id="KW-0548">Nucleotidyltransferase</keyword>
<comment type="catalytic activity">
    <reaction evidence="8">
        <text>RNA(n+1) + phosphate = RNA(n) + a ribonucleoside 5'-diphosphate</text>
        <dbReference type="Rhea" id="RHEA:22096"/>
        <dbReference type="Rhea" id="RHEA-COMP:14527"/>
        <dbReference type="Rhea" id="RHEA-COMP:17342"/>
        <dbReference type="ChEBI" id="CHEBI:43474"/>
        <dbReference type="ChEBI" id="CHEBI:57930"/>
        <dbReference type="ChEBI" id="CHEBI:140395"/>
        <dbReference type="EC" id="2.7.7.8"/>
    </reaction>
</comment>
<keyword evidence="3 8" id="KW-0808">Transferase</keyword>
<evidence type="ECO:0000256" key="9">
    <source>
        <dbReference type="SAM" id="MobiDB-lite"/>
    </source>
</evidence>
<dbReference type="FunFam" id="3.30.230.70:FF:000002">
    <property type="entry name" value="Polyribonucleotide nucleotidyltransferase"/>
    <property type="match status" value="1"/>
</dbReference>
<reference evidence="11" key="1">
    <citation type="submission" date="2020-12" db="EMBL/GenBank/DDBJ databases">
        <title>Bacterial novel species Flavobacterium sp. SE-1-e isolated from soil.</title>
        <authorList>
            <person name="Jung H.-Y."/>
        </authorList>
    </citation>
    <scope>NUCLEOTIDE SEQUENCE</scope>
    <source>
        <strain evidence="11">SE-1-e</strain>
    </source>
</reference>
<dbReference type="PROSITE" id="PS50084">
    <property type="entry name" value="KH_TYPE_1"/>
    <property type="match status" value="1"/>
</dbReference>
<protein>
    <recommendedName>
        <fullName evidence="8">Polyribonucleotide nucleotidyltransferase</fullName>
        <ecNumber evidence="8">2.7.7.8</ecNumber>
    </recommendedName>
    <alternativeName>
        <fullName evidence="8">Polynucleotide phosphorylase</fullName>
        <shortName evidence="8">PNPase</shortName>
    </alternativeName>
</protein>
<dbReference type="Pfam" id="PF03726">
    <property type="entry name" value="PNPase"/>
    <property type="match status" value="1"/>
</dbReference>
<comment type="cofactor">
    <cofactor evidence="8">
        <name>Mg(2+)</name>
        <dbReference type="ChEBI" id="CHEBI:18420"/>
    </cofactor>
</comment>
<dbReference type="SUPFAM" id="SSF55666">
    <property type="entry name" value="Ribonuclease PH domain 2-like"/>
    <property type="match status" value="2"/>
</dbReference>
<dbReference type="Gene3D" id="3.30.230.70">
    <property type="entry name" value="GHMP Kinase, N-terminal domain"/>
    <property type="match status" value="2"/>
</dbReference>
<dbReference type="SMART" id="SM00322">
    <property type="entry name" value="KH"/>
    <property type="match status" value="1"/>
</dbReference>
<comment type="similarity">
    <text evidence="1 8">Belongs to the polyribonucleotide nucleotidyltransferase family.</text>
</comment>
<keyword evidence="6 8" id="KW-0460">Magnesium</keyword>
<gene>
    <name evidence="8" type="primary">pnp</name>
    <name evidence="11" type="ORF">I5M07_11160</name>
</gene>
<evidence type="ECO:0000313" key="11">
    <source>
        <dbReference type="EMBL" id="MBK0370393.1"/>
    </source>
</evidence>
<sequence>MIPQVKQEIIDLGDGRTISIETGKLAKQADGSVVVRMGNCMLLATAVSARTANPGIDFLPLTVDYREKFAAAGRFPGGFFKREARPSDSEVLTMRLVDRVLRPLFPDDYHAETQVMIQLMSHDENVMPDALAGLAASAALAVSDIPFYNLISEVRVARIDGKLVINPSKEELEQSDIDMMIGASMDSVAMVEGEMKEISEAEMIEAIKFAHEAIKTQIEAQQRLRTSLGNAEYRTYEGEVEDATIYAKVKAAAYDKCYAIAEEASGKSERGEKFAAVKEEVKALFTEEEYAENTDLVELVGKYFYKTNKEAVRNVILEQGIRLDGRKTTEIRPIWCETDYLPSVHGSSLFTRGETQALATVTLGTSREANVIDSPSEQGEEKFYLHYNFPPFSTGEARPLRGTSRREVGHGNLAQRALKNMIPADCPYTIRVVSEVLESNGSSSMATVCAGTMALMDAGVQMVKPVSGIAMGLITDGEKFAVLSDILGDEDHLGDMDFKVTGTADGITACQMDIKIDGLRYDIMEQALSQAREGRLHILGKLTETIATPREDVKAHAPKIITRTIPGNFIGALIGPGGKVIQDLQKATGTTIVINEVDEQGVVEILGTNPDGIKAVLAKIDSITFKPQMGEAYEVKVVKMLDFGAVVEYTAAPGNEVLLHVSELAWERTENVADVVKMGDVFQVKYLGIDPKTKKEKVSKKALVPRPPREDKKE</sequence>
<dbReference type="SUPFAM" id="SSF54211">
    <property type="entry name" value="Ribosomal protein S5 domain 2-like"/>
    <property type="match status" value="2"/>
</dbReference>
<dbReference type="PANTHER" id="PTHR11252">
    <property type="entry name" value="POLYRIBONUCLEOTIDE NUCLEOTIDYLTRANSFERASE"/>
    <property type="match status" value="1"/>
</dbReference>
<dbReference type="InterPro" id="IPR003029">
    <property type="entry name" value="S1_domain"/>
</dbReference>
<dbReference type="CDD" id="cd02393">
    <property type="entry name" value="KH-I_PNPase"/>
    <property type="match status" value="1"/>
</dbReference>
<keyword evidence="12" id="KW-1185">Reference proteome</keyword>
<dbReference type="InterPro" id="IPR015848">
    <property type="entry name" value="PNPase_PH_RNA-bd_bac/org-type"/>
</dbReference>
<dbReference type="Pfam" id="PF01138">
    <property type="entry name" value="RNase_PH"/>
    <property type="match status" value="2"/>
</dbReference>
<name>A0A934PPU2_9FLAO</name>
<dbReference type="GO" id="GO:0003723">
    <property type="term" value="F:RNA binding"/>
    <property type="evidence" value="ECO:0007669"/>
    <property type="project" value="UniProtKB-UniRule"/>
</dbReference>
<dbReference type="InterPro" id="IPR012340">
    <property type="entry name" value="NA-bd_OB-fold"/>
</dbReference>
<dbReference type="InterPro" id="IPR036345">
    <property type="entry name" value="ExoRNase_PH_dom2_sf"/>
</dbReference>
<dbReference type="PANTHER" id="PTHR11252:SF0">
    <property type="entry name" value="POLYRIBONUCLEOTIDE NUCLEOTIDYLTRANSFERASE 1, MITOCHONDRIAL"/>
    <property type="match status" value="1"/>
</dbReference>
<feature type="domain" description="S1 motif" evidence="10">
    <location>
        <begin position="630"/>
        <end position="701"/>
    </location>
</feature>
<dbReference type="InterPro" id="IPR036612">
    <property type="entry name" value="KH_dom_type_1_sf"/>
</dbReference>
<dbReference type="Pfam" id="PF00013">
    <property type="entry name" value="KH_1"/>
    <property type="match status" value="1"/>
</dbReference>
<accession>A0A934PPU2</accession>
<dbReference type="NCBIfam" id="NF008805">
    <property type="entry name" value="PRK11824.1"/>
    <property type="match status" value="1"/>
</dbReference>
<evidence type="ECO:0000256" key="2">
    <source>
        <dbReference type="ARBA" id="ARBA00022490"/>
    </source>
</evidence>
<dbReference type="FunFam" id="3.30.1370.10:FF:000001">
    <property type="entry name" value="Polyribonucleotide nucleotidyltransferase"/>
    <property type="match status" value="1"/>
</dbReference>
<evidence type="ECO:0000259" key="10">
    <source>
        <dbReference type="PROSITE" id="PS50126"/>
    </source>
</evidence>
<dbReference type="GO" id="GO:0004654">
    <property type="term" value="F:polyribonucleotide nucleotidyltransferase activity"/>
    <property type="evidence" value="ECO:0007669"/>
    <property type="project" value="UniProtKB-UniRule"/>
</dbReference>
<evidence type="ECO:0000256" key="1">
    <source>
        <dbReference type="ARBA" id="ARBA00007404"/>
    </source>
</evidence>
<dbReference type="SUPFAM" id="SSF50249">
    <property type="entry name" value="Nucleic acid-binding proteins"/>
    <property type="match status" value="1"/>
</dbReference>
<evidence type="ECO:0000256" key="4">
    <source>
        <dbReference type="ARBA" id="ARBA00022695"/>
    </source>
</evidence>
<comment type="subcellular location">
    <subcellularLocation>
        <location evidence="8">Cytoplasm</location>
    </subcellularLocation>
</comment>
<dbReference type="GO" id="GO:0000175">
    <property type="term" value="F:3'-5'-RNA exonuclease activity"/>
    <property type="evidence" value="ECO:0007669"/>
    <property type="project" value="TreeGrafter"/>
</dbReference>
<dbReference type="CDD" id="cd11364">
    <property type="entry name" value="RNase_PH_PNPase_2"/>
    <property type="match status" value="1"/>
</dbReference>
<dbReference type="GO" id="GO:0000287">
    <property type="term" value="F:magnesium ion binding"/>
    <property type="evidence" value="ECO:0007669"/>
    <property type="project" value="UniProtKB-UniRule"/>
</dbReference>
<keyword evidence="2 8" id="KW-0963">Cytoplasm</keyword>
<dbReference type="InterPro" id="IPR004087">
    <property type="entry name" value="KH_dom"/>
</dbReference>
<dbReference type="InterPro" id="IPR004088">
    <property type="entry name" value="KH_dom_type_1"/>
</dbReference>
<dbReference type="InterPro" id="IPR001247">
    <property type="entry name" value="ExoRNase_PH_dom1"/>
</dbReference>
<comment type="function">
    <text evidence="8">Involved in mRNA degradation. Catalyzes the phosphorolysis of single-stranded polyribonucleotides processively in the 3'- to 5'-direction.</text>
</comment>
<dbReference type="SMART" id="SM00316">
    <property type="entry name" value="S1"/>
    <property type="match status" value="1"/>
</dbReference>
<dbReference type="InterPro" id="IPR012162">
    <property type="entry name" value="PNPase"/>
</dbReference>
<dbReference type="EMBL" id="JAEHFV010000004">
    <property type="protein sequence ID" value="MBK0370393.1"/>
    <property type="molecule type" value="Genomic_DNA"/>
</dbReference>
<dbReference type="AlphaFoldDB" id="A0A934PPU2"/>
<dbReference type="SUPFAM" id="SSF54791">
    <property type="entry name" value="Eukaryotic type KH-domain (KH-domain type I)"/>
    <property type="match status" value="1"/>
</dbReference>
<dbReference type="RefSeq" id="WP_200106521.1">
    <property type="nucleotide sequence ID" value="NZ_JAEHFV010000004.1"/>
</dbReference>